<keyword evidence="4" id="KW-0472">Membrane</keyword>
<dbReference type="InterPro" id="IPR033985">
    <property type="entry name" value="SusD-like_N"/>
</dbReference>
<keyword evidence="3 6" id="KW-0732">Signal</keyword>
<evidence type="ECO:0000256" key="2">
    <source>
        <dbReference type="ARBA" id="ARBA00006275"/>
    </source>
</evidence>
<evidence type="ECO:0000256" key="1">
    <source>
        <dbReference type="ARBA" id="ARBA00004442"/>
    </source>
</evidence>
<evidence type="ECO:0000256" key="6">
    <source>
        <dbReference type="SAM" id="SignalP"/>
    </source>
</evidence>
<feature type="chain" id="PRO_5036147414" evidence="6">
    <location>
        <begin position="24"/>
        <end position="554"/>
    </location>
</feature>
<comment type="similarity">
    <text evidence="2">Belongs to the SusD family.</text>
</comment>
<dbReference type="InterPro" id="IPR011990">
    <property type="entry name" value="TPR-like_helical_dom_sf"/>
</dbReference>
<feature type="signal peptide" evidence="6">
    <location>
        <begin position="1"/>
        <end position="23"/>
    </location>
</feature>
<comment type="subcellular location">
    <subcellularLocation>
        <location evidence="1">Cell outer membrane</location>
    </subcellularLocation>
</comment>
<accession>A0A5M8P4C7</accession>
<evidence type="ECO:0000256" key="4">
    <source>
        <dbReference type="ARBA" id="ARBA00023136"/>
    </source>
</evidence>
<evidence type="ECO:0000256" key="3">
    <source>
        <dbReference type="ARBA" id="ARBA00022729"/>
    </source>
</evidence>
<evidence type="ECO:0000313" key="10">
    <source>
        <dbReference type="EMBL" id="KAA6303347.1"/>
    </source>
</evidence>
<evidence type="ECO:0000259" key="7">
    <source>
        <dbReference type="Pfam" id="PF07980"/>
    </source>
</evidence>
<evidence type="ECO:0000259" key="8">
    <source>
        <dbReference type="Pfam" id="PF14322"/>
    </source>
</evidence>
<dbReference type="EMBL" id="SNRX01000002">
    <property type="protein sequence ID" value="KAA6303347.1"/>
    <property type="molecule type" value="Genomic_DNA"/>
</dbReference>
<gene>
    <name evidence="9" type="ORF">EZS26_000460</name>
    <name evidence="10" type="ORF">EZS26_000507</name>
</gene>
<dbReference type="CDD" id="cd08977">
    <property type="entry name" value="SusD"/>
    <property type="match status" value="1"/>
</dbReference>
<evidence type="ECO:0000313" key="11">
    <source>
        <dbReference type="Proteomes" id="UP000324575"/>
    </source>
</evidence>
<feature type="domain" description="RagB/SusD" evidence="7">
    <location>
        <begin position="368"/>
        <end position="545"/>
    </location>
</feature>
<protein>
    <submittedName>
        <fullName evidence="10">RagB/SusD family nutrient uptake outer membrane protein</fullName>
    </submittedName>
</protein>
<organism evidence="10 11">
    <name type="scientific">Candidatus Ordinivivax streblomastigis</name>
    <dbReference type="NCBI Taxonomy" id="2540710"/>
    <lineage>
        <taxon>Bacteria</taxon>
        <taxon>Pseudomonadati</taxon>
        <taxon>Bacteroidota</taxon>
        <taxon>Bacteroidia</taxon>
        <taxon>Bacteroidales</taxon>
        <taxon>Candidatus Ordinivivax</taxon>
    </lineage>
</organism>
<evidence type="ECO:0000256" key="5">
    <source>
        <dbReference type="ARBA" id="ARBA00023237"/>
    </source>
</evidence>
<dbReference type="AlphaFoldDB" id="A0A5M8P4C7"/>
<keyword evidence="5" id="KW-0998">Cell outer membrane</keyword>
<dbReference type="EMBL" id="SNRX01000002">
    <property type="protein sequence ID" value="KAA6303300.1"/>
    <property type="molecule type" value="Genomic_DNA"/>
</dbReference>
<sequence length="554" mass="63390">MKNTFKYVIAVMGLGFLFSTCEAFLETKPLDKMVEEDYWKTRADVQSVMNSCYKVMTSDNFMERILIGGEFRSDNIVQHSSRTDQKLKDIMDMAIQTDNDLLKWQTFYTLINYCNRVLDRAPKIIDIDPDYTHGMLTVDLGEMRALRAMAYFYLVRIYHDVPYIDFPYDDDTNPFSIPKTSGEKIVDEIIADLERAEDEVVFTHGMSTSRDSWIRQQTKGRFTKNAVRALLADVCLWKASGLPEVDRAEFYEKCIRACEAIEPSILVDGEDVGSDQRDGSELMLIPSKGSMGAMPLSYFNVFYDGNSDESIFELQFDVLNSNNKLASYYGRGGDAARVNASKLLATSSGEGGVFDREEDVRFHDSFAETGANTKIYQIYKYVGDVRNGNNPQDYSYRIKSEVDETNWIFYRVPDVYLMEAEALVELDGADNLAAALALVNKVYERSNPTALPLSGSQYASQETMRNLVLKERRREFLFEGKRWFDLLRMARREGNSIHLADMVSQNSEYNSDVIKTKLSVMDALYLPIHRNELLSNTALKQNPYYDTDSLKIKN</sequence>
<feature type="domain" description="SusD-like N-terminal" evidence="8">
    <location>
        <begin position="24"/>
        <end position="236"/>
    </location>
</feature>
<reference evidence="10 11" key="1">
    <citation type="submission" date="2019-03" db="EMBL/GenBank/DDBJ databases">
        <title>Single cell metagenomics reveals metabolic interactions within the superorganism composed of flagellate Streblomastix strix and complex community of Bacteroidetes bacteria on its surface.</title>
        <authorList>
            <person name="Treitli S.C."/>
            <person name="Kolisko M."/>
            <person name="Husnik F."/>
            <person name="Keeling P."/>
            <person name="Hampl V."/>
        </authorList>
    </citation>
    <scope>NUCLEOTIDE SEQUENCE [LARGE SCALE GENOMIC DNA]</scope>
    <source>
        <strain evidence="10">St1</strain>
    </source>
</reference>
<dbReference type="Pfam" id="PF14322">
    <property type="entry name" value="SusD-like_3"/>
    <property type="match status" value="1"/>
</dbReference>
<dbReference type="Pfam" id="PF07980">
    <property type="entry name" value="SusD_RagB"/>
    <property type="match status" value="1"/>
</dbReference>
<dbReference type="InterPro" id="IPR012944">
    <property type="entry name" value="SusD_RagB_dom"/>
</dbReference>
<dbReference type="GO" id="GO:0009279">
    <property type="term" value="C:cell outer membrane"/>
    <property type="evidence" value="ECO:0007669"/>
    <property type="project" value="UniProtKB-SubCell"/>
</dbReference>
<dbReference type="Gene3D" id="1.25.40.390">
    <property type="match status" value="1"/>
</dbReference>
<comment type="caution">
    <text evidence="10">The sequence shown here is derived from an EMBL/GenBank/DDBJ whole genome shotgun (WGS) entry which is preliminary data.</text>
</comment>
<name>A0A5M8P4C7_9BACT</name>
<proteinExistence type="inferred from homology"/>
<dbReference type="SUPFAM" id="SSF48452">
    <property type="entry name" value="TPR-like"/>
    <property type="match status" value="1"/>
</dbReference>
<dbReference type="Proteomes" id="UP000324575">
    <property type="component" value="Unassembled WGS sequence"/>
</dbReference>
<evidence type="ECO:0000313" key="9">
    <source>
        <dbReference type="EMBL" id="KAA6303300.1"/>
    </source>
</evidence>